<feature type="domain" description="Luciferase-like" evidence="5">
    <location>
        <begin position="1"/>
        <end position="305"/>
    </location>
</feature>
<organism evidence="6 7">
    <name type="scientific">Actinoplanes cyaneus</name>
    <dbReference type="NCBI Taxonomy" id="52696"/>
    <lineage>
        <taxon>Bacteria</taxon>
        <taxon>Bacillati</taxon>
        <taxon>Actinomycetota</taxon>
        <taxon>Actinomycetes</taxon>
        <taxon>Micromonosporales</taxon>
        <taxon>Micromonosporaceae</taxon>
        <taxon>Actinoplanes</taxon>
    </lineage>
</organism>
<dbReference type="RefSeq" id="WP_203752791.1">
    <property type="nucleotide sequence ID" value="NZ_BAAAUC010000024.1"/>
</dbReference>
<accession>A0A919MG43</accession>
<evidence type="ECO:0000256" key="2">
    <source>
        <dbReference type="ARBA" id="ARBA00022630"/>
    </source>
</evidence>
<dbReference type="GO" id="GO:0016705">
    <property type="term" value="F:oxidoreductase activity, acting on paired donors, with incorporation or reduction of molecular oxygen"/>
    <property type="evidence" value="ECO:0007669"/>
    <property type="project" value="InterPro"/>
</dbReference>
<sequence length="389" mass="43391">MKFGALVFPFHDPTEDPTLQLEGDLALAEHCDRLGFDEFWFGEHHSGGWQIIASPELMIAAAAQRTKRIRLGTGVATLSYHHPFLLLDRIIQLDHLTRGRLIFGVGSGALPLDASMIGHDPMQARRMLEESLEVITALLRYEGPVTRKTDWFHLDQGVMHLRPYQWPLDIRVAAFKSPAGPRLAGRFGAGIVSFGASAAIGTGSENPLRTTAEIAQAEAEQVGLQFDRSRWSVMSLMHVAATEEQARAEVRRGLTTYIKFVRQILPMNVPVDLDDPDAVIDVLMTTGTAVIGTPEQAIRHIEKMWELSGGFGTFLIEQSDIADPEATRRSYELFARRVIPYFTAATWPRIRAYEQELQSGGLTRRTMAAAQAKAGVEYYHEVADRRRAQ</sequence>
<dbReference type="AlphaFoldDB" id="A0A919MG43"/>
<evidence type="ECO:0000259" key="5">
    <source>
        <dbReference type="Pfam" id="PF00296"/>
    </source>
</evidence>
<keyword evidence="2" id="KW-0285">Flavoprotein</keyword>
<evidence type="ECO:0000256" key="4">
    <source>
        <dbReference type="ARBA" id="ARBA00023033"/>
    </source>
</evidence>
<dbReference type="GO" id="GO:0005829">
    <property type="term" value="C:cytosol"/>
    <property type="evidence" value="ECO:0007669"/>
    <property type="project" value="TreeGrafter"/>
</dbReference>
<keyword evidence="7" id="KW-1185">Reference proteome</keyword>
<keyword evidence="4 6" id="KW-0503">Monooxygenase</keyword>
<evidence type="ECO:0000256" key="1">
    <source>
        <dbReference type="ARBA" id="ARBA00010426"/>
    </source>
</evidence>
<gene>
    <name evidence="6" type="ORF">Acy02nite_77270</name>
</gene>
<dbReference type="Gene3D" id="3.20.20.30">
    <property type="entry name" value="Luciferase-like domain"/>
    <property type="match status" value="1"/>
</dbReference>
<dbReference type="InterPro" id="IPR036661">
    <property type="entry name" value="Luciferase-like_sf"/>
</dbReference>
<name>A0A919MG43_9ACTN</name>
<proteinExistence type="inferred from homology"/>
<comment type="caution">
    <text evidence="6">The sequence shown here is derived from an EMBL/GenBank/DDBJ whole genome shotgun (WGS) entry which is preliminary data.</text>
</comment>
<evidence type="ECO:0000256" key="3">
    <source>
        <dbReference type="ARBA" id="ARBA00023002"/>
    </source>
</evidence>
<comment type="similarity">
    <text evidence="1">Belongs to the bacterial luciferase oxidoreductase family.</text>
</comment>
<dbReference type="EMBL" id="BOMH01000068">
    <property type="protein sequence ID" value="GID69846.1"/>
    <property type="molecule type" value="Genomic_DNA"/>
</dbReference>
<evidence type="ECO:0000313" key="7">
    <source>
        <dbReference type="Proteomes" id="UP000619479"/>
    </source>
</evidence>
<keyword evidence="3" id="KW-0560">Oxidoreductase</keyword>
<dbReference type="PANTHER" id="PTHR30137">
    <property type="entry name" value="LUCIFERASE-LIKE MONOOXYGENASE"/>
    <property type="match status" value="1"/>
</dbReference>
<dbReference type="GO" id="GO:0004497">
    <property type="term" value="F:monooxygenase activity"/>
    <property type="evidence" value="ECO:0007669"/>
    <property type="project" value="UniProtKB-KW"/>
</dbReference>
<protein>
    <submittedName>
        <fullName evidence="6">Monooxygenase (Luciferase-like)</fullName>
    </submittedName>
</protein>
<reference evidence="6" key="1">
    <citation type="submission" date="2021-01" db="EMBL/GenBank/DDBJ databases">
        <title>Whole genome shotgun sequence of Actinoplanes cyaneus NBRC 14990.</title>
        <authorList>
            <person name="Komaki H."/>
            <person name="Tamura T."/>
        </authorList>
    </citation>
    <scope>NUCLEOTIDE SEQUENCE</scope>
    <source>
        <strain evidence="6">NBRC 14990</strain>
    </source>
</reference>
<dbReference type="PANTHER" id="PTHR30137:SF16">
    <property type="entry name" value="BLL0895 PROTEIN"/>
    <property type="match status" value="1"/>
</dbReference>
<dbReference type="InterPro" id="IPR011251">
    <property type="entry name" value="Luciferase-like_dom"/>
</dbReference>
<evidence type="ECO:0000313" key="6">
    <source>
        <dbReference type="EMBL" id="GID69846.1"/>
    </source>
</evidence>
<dbReference type="SUPFAM" id="SSF51679">
    <property type="entry name" value="Bacterial luciferase-like"/>
    <property type="match status" value="1"/>
</dbReference>
<dbReference type="InterPro" id="IPR050766">
    <property type="entry name" value="Bact_Lucif_Oxidored"/>
</dbReference>
<dbReference type="Proteomes" id="UP000619479">
    <property type="component" value="Unassembled WGS sequence"/>
</dbReference>
<dbReference type="Pfam" id="PF00296">
    <property type="entry name" value="Bac_luciferase"/>
    <property type="match status" value="1"/>
</dbReference>